<organism evidence="3">
    <name type="scientific">Thermosulfurimonas dismutans</name>
    <dbReference type="NCBI Taxonomy" id="999894"/>
    <lineage>
        <taxon>Bacteria</taxon>
        <taxon>Pseudomonadati</taxon>
        <taxon>Thermodesulfobacteriota</taxon>
        <taxon>Thermodesulfobacteria</taxon>
        <taxon>Thermodesulfobacteriales</taxon>
        <taxon>Thermodesulfobacteriaceae</taxon>
        <taxon>Thermosulfurimonas</taxon>
    </lineage>
</organism>
<evidence type="ECO:0000313" key="3">
    <source>
        <dbReference type="EMBL" id="HFC97070.1"/>
    </source>
</evidence>
<keyword evidence="1" id="KW-0175">Coiled coil</keyword>
<keyword evidence="2" id="KW-1133">Transmembrane helix</keyword>
<feature type="coiled-coil region" evidence="1">
    <location>
        <begin position="48"/>
        <end position="86"/>
    </location>
</feature>
<dbReference type="Proteomes" id="UP000886043">
    <property type="component" value="Unassembled WGS sequence"/>
</dbReference>
<reference evidence="3" key="1">
    <citation type="journal article" date="2020" name="mSystems">
        <title>Genome- and Community-Level Interaction Insights into Carbon Utilization and Element Cycling Functions of Hydrothermarchaeota in Hydrothermal Sediment.</title>
        <authorList>
            <person name="Zhou Z."/>
            <person name="Liu Y."/>
            <person name="Xu W."/>
            <person name="Pan J."/>
            <person name="Luo Z.H."/>
            <person name="Li M."/>
        </authorList>
    </citation>
    <scope>NUCLEOTIDE SEQUENCE [LARGE SCALE GENOMIC DNA]</scope>
    <source>
        <strain evidence="3">HyVt-483</strain>
    </source>
</reference>
<keyword evidence="2" id="KW-0472">Membrane</keyword>
<dbReference type="AlphaFoldDB" id="A0A7C3CF43"/>
<proteinExistence type="predicted"/>
<accession>A0A7C3CF43</accession>
<dbReference type="Gene3D" id="3.90.20.10">
    <property type="match status" value="1"/>
</dbReference>
<evidence type="ECO:0008006" key="4">
    <source>
        <dbReference type="Google" id="ProtNLM"/>
    </source>
</evidence>
<gene>
    <name evidence="3" type="ORF">ENJ40_01240</name>
</gene>
<dbReference type="EMBL" id="DRMH01000013">
    <property type="protein sequence ID" value="HFC97070.1"/>
    <property type="molecule type" value="Genomic_DNA"/>
</dbReference>
<name>A0A7C3CF43_9BACT</name>
<keyword evidence="2" id="KW-0812">Transmembrane</keyword>
<sequence>MQVENQNLEALIERILETKAASLISKAVEDYIRRNEERAREFSLLERIVRVEEELKALREIQLSLLREMNARFEAIDKRFEAMEKANQQRFEAIDKRFEAMEKANQQRFEAMEKRFEALHREMNARFEAMEKANQQRFEAMEKRFQNLEKRLSFLQWFMGIGFGFLAFLITLINFLR</sequence>
<evidence type="ECO:0000256" key="1">
    <source>
        <dbReference type="SAM" id="Coils"/>
    </source>
</evidence>
<comment type="caution">
    <text evidence="3">The sequence shown here is derived from an EMBL/GenBank/DDBJ whole genome shotgun (WGS) entry which is preliminary data.</text>
</comment>
<dbReference type="Gene3D" id="6.10.250.2540">
    <property type="match status" value="1"/>
</dbReference>
<feature type="transmembrane region" description="Helical" evidence="2">
    <location>
        <begin position="154"/>
        <end position="176"/>
    </location>
</feature>
<evidence type="ECO:0000256" key="2">
    <source>
        <dbReference type="SAM" id="Phobius"/>
    </source>
</evidence>
<protein>
    <recommendedName>
        <fullName evidence="4">DUF1640 domain-containing protein</fullName>
    </recommendedName>
</protein>